<dbReference type="Pfam" id="PF22669">
    <property type="entry name" value="Exo_endo_phos2"/>
    <property type="match status" value="1"/>
</dbReference>
<dbReference type="SMR" id="A2FU20"/>
<dbReference type="Proteomes" id="UP000001542">
    <property type="component" value="Unassembled WGS sequence"/>
</dbReference>
<dbReference type="GO" id="GO:0004519">
    <property type="term" value="F:endonuclease activity"/>
    <property type="evidence" value="ECO:0007669"/>
    <property type="project" value="UniProtKB-KW"/>
</dbReference>
<keyword evidence="2" id="KW-0540">Nuclease</keyword>
<gene>
    <name evidence="2" type="ORF">TVAG_323320</name>
</gene>
<dbReference type="PANTHER" id="PTHR11200">
    <property type="entry name" value="INOSITOL 5-PHOSPHATASE"/>
    <property type="match status" value="1"/>
</dbReference>
<evidence type="ECO:0000313" key="3">
    <source>
        <dbReference type="Proteomes" id="UP000001542"/>
    </source>
</evidence>
<dbReference type="VEuPathDB" id="TrichDB:TVAG_323320"/>
<keyword evidence="2" id="KW-0255">Endonuclease</keyword>
<dbReference type="PANTHER" id="PTHR11200:SF300">
    <property type="entry name" value="TYPE II INOSITOL 1,4,5-TRISPHOSPHATE 5-PHOSPHATASE"/>
    <property type="match status" value="1"/>
</dbReference>
<reference evidence="2" key="2">
    <citation type="journal article" date="2007" name="Science">
        <title>Draft genome sequence of the sexually transmitted pathogen Trichomonas vaginalis.</title>
        <authorList>
            <person name="Carlton J.M."/>
            <person name="Hirt R.P."/>
            <person name="Silva J.C."/>
            <person name="Delcher A.L."/>
            <person name="Schatz M."/>
            <person name="Zhao Q."/>
            <person name="Wortman J.R."/>
            <person name="Bidwell S.L."/>
            <person name="Alsmark U.C.M."/>
            <person name="Besteiro S."/>
            <person name="Sicheritz-Ponten T."/>
            <person name="Noel C.J."/>
            <person name="Dacks J.B."/>
            <person name="Foster P.G."/>
            <person name="Simillion C."/>
            <person name="Van de Peer Y."/>
            <person name="Miranda-Saavedra D."/>
            <person name="Barton G.J."/>
            <person name="Westrop G.D."/>
            <person name="Mueller S."/>
            <person name="Dessi D."/>
            <person name="Fiori P.L."/>
            <person name="Ren Q."/>
            <person name="Paulsen I."/>
            <person name="Zhang H."/>
            <person name="Bastida-Corcuera F.D."/>
            <person name="Simoes-Barbosa A."/>
            <person name="Brown M.T."/>
            <person name="Hayes R.D."/>
            <person name="Mukherjee M."/>
            <person name="Okumura C.Y."/>
            <person name="Schneider R."/>
            <person name="Smith A.J."/>
            <person name="Vanacova S."/>
            <person name="Villalvazo M."/>
            <person name="Haas B.J."/>
            <person name="Pertea M."/>
            <person name="Feldblyum T.V."/>
            <person name="Utterback T.R."/>
            <person name="Shu C.L."/>
            <person name="Osoegawa K."/>
            <person name="de Jong P.J."/>
            <person name="Hrdy I."/>
            <person name="Horvathova L."/>
            <person name="Zubacova Z."/>
            <person name="Dolezal P."/>
            <person name="Malik S.B."/>
            <person name="Logsdon J.M. Jr."/>
            <person name="Henze K."/>
            <person name="Gupta A."/>
            <person name="Wang C.C."/>
            <person name="Dunne R.L."/>
            <person name="Upcroft J.A."/>
            <person name="Upcroft P."/>
            <person name="White O."/>
            <person name="Salzberg S.L."/>
            <person name="Tang P."/>
            <person name="Chiu C.-H."/>
            <person name="Lee Y.-S."/>
            <person name="Embley T.M."/>
            <person name="Coombs G.H."/>
            <person name="Mottram J.C."/>
            <person name="Tachezy J."/>
            <person name="Fraser-Liggett C.M."/>
            <person name="Johnson P.J."/>
        </authorList>
    </citation>
    <scope>NUCLEOTIDE SEQUENCE [LARGE SCALE GENOMIC DNA]</scope>
    <source>
        <strain evidence="2">G3</strain>
    </source>
</reference>
<dbReference type="AlphaFoldDB" id="A2FU20"/>
<dbReference type="SUPFAM" id="SSF56219">
    <property type="entry name" value="DNase I-like"/>
    <property type="match status" value="1"/>
</dbReference>
<accession>A2FU20</accession>
<dbReference type="Gene3D" id="3.60.10.10">
    <property type="entry name" value="Endonuclease/exonuclease/phosphatase"/>
    <property type="match status" value="1"/>
</dbReference>
<dbReference type="OrthoDB" id="62798at2759"/>
<feature type="domain" description="Inositol polyphosphate-related phosphatase" evidence="1">
    <location>
        <begin position="169"/>
        <end position="508"/>
    </location>
</feature>
<dbReference type="VEuPathDB" id="TrichDB:TVAGG3_0493810"/>
<dbReference type="SMART" id="SM00128">
    <property type="entry name" value="IPPc"/>
    <property type="match status" value="1"/>
</dbReference>
<evidence type="ECO:0000259" key="1">
    <source>
        <dbReference type="SMART" id="SM00128"/>
    </source>
</evidence>
<name>A2FU20_TRIV3</name>
<keyword evidence="3" id="KW-1185">Reference proteome</keyword>
<sequence length="622" mass="71155">MQTLYQESTPWISTKATHLQNKRKYTIEIVLHGKSFRDSYLVIKEENQIGFCFIPICPNVEVGFMNDTLTLNFHDYSKIKCAFEFQNSTDLELIVSHFMRCSIMENSTPDEFSAENNMFLKTLAMEIVPQSSLDLGTTLLTPIPTNAIAKSTWEENCMKINTQFYLAAQEIRFSFLTWNVAGKKPKEEVLADIMRCFKVPTAVSDIIVIAFQEIDMSVKSVVTGSSNVSDRWTDVVTAAQQQFAQSQFELLANESCGSVYIALLARKNMTPKPVVSPVQIIKLGAGGIFANKSALYIPFRIGEGKFAAVACHLAAHDGAYEERNEQWRLIVRTIGDDVDYLPMQGDLNYRIALPRDEVVELANNGKIQPLLEADQLKNQQKKCPIMNSFKEAEIKFRPTYKFDKNSDVYDTSPKRRTPSYTDRVLIRCSPPRFNIGLLDELQFETDIFLNLMEKNSLVKSDIFLPPSKDQKFNYPSPPTNICYRSLRCMFSDHRPVHAAYKCVVHVVNKARKEQLQEIINCKYNELSLYCVPKVQLIPDELAYNDQKEVEITMKNTSYVWVNWSVKKMPPGVHIEPAAGRIFACQEQKIRLTFSEQALLMEPLSFDISSQRPVYFKFKSKMD</sequence>
<proteinExistence type="predicted"/>
<dbReference type="STRING" id="5722.A2FU20"/>
<dbReference type="InParanoid" id="A2FU20"/>
<dbReference type="InterPro" id="IPR036691">
    <property type="entry name" value="Endo/exonu/phosph_ase_sf"/>
</dbReference>
<dbReference type="RefSeq" id="XP_001304521.1">
    <property type="nucleotide sequence ID" value="XM_001304520.1"/>
</dbReference>
<dbReference type="EMBL" id="DS114024">
    <property type="protein sequence ID" value="EAX91591.1"/>
    <property type="molecule type" value="Genomic_DNA"/>
</dbReference>
<organism evidence="2 3">
    <name type="scientific">Trichomonas vaginalis (strain ATCC PRA-98 / G3)</name>
    <dbReference type="NCBI Taxonomy" id="412133"/>
    <lineage>
        <taxon>Eukaryota</taxon>
        <taxon>Metamonada</taxon>
        <taxon>Parabasalia</taxon>
        <taxon>Trichomonadida</taxon>
        <taxon>Trichomonadidae</taxon>
        <taxon>Trichomonas</taxon>
    </lineage>
</organism>
<dbReference type="GO" id="GO:0046856">
    <property type="term" value="P:phosphatidylinositol dephosphorylation"/>
    <property type="evidence" value="ECO:0007669"/>
    <property type="project" value="InterPro"/>
</dbReference>
<dbReference type="eggNOG" id="KOG0566">
    <property type="taxonomic scope" value="Eukaryota"/>
</dbReference>
<dbReference type="GO" id="GO:0004439">
    <property type="term" value="F:phosphatidylinositol-4,5-bisphosphate 5-phosphatase activity"/>
    <property type="evidence" value="ECO:0000318"/>
    <property type="project" value="GO_Central"/>
</dbReference>
<evidence type="ECO:0000313" key="2">
    <source>
        <dbReference type="EMBL" id="EAX91591.1"/>
    </source>
</evidence>
<dbReference type="InterPro" id="IPR000300">
    <property type="entry name" value="IPPc"/>
</dbReference>
<protein>
    <submittedName>
        <fullName evidence="2">Endonuclease/Exonuclease/phosphatase family protein</fullName>
    </submittedName>
</protein>
<reference evidence="2" key="1">
    <citation type="submission" date="2006-10" db="EMBL/GenBank/DDBJ databases">
        <authorList>
            <person name="Amadeo P."/>
            <person name="Zhao Q."/>
            <person name="Wortman J."/>
            <person name="Fraser-Liggett C."/>
            <person name="Carlton J."/>
        </authorList>
    </citation>
    <scope>NUCLEOTIDE SEQUENCE</scope>
    <source>
        <strain evidence="2">G3</strain>
    </source>
</reference>
<keyword evidence="2" id="KW-0378">Hydrolase</keyword>
<dbReference type="InterPro" id="IPR046985">
    <property type="entry name" value="IP5"/>
</dbReference>
<dbReference type="KEGG" id="tva:4749289"/>